<dbReference type="PANTHER" id="PTHR24421">
    <property type="entry name" value="NITRATE/NITRITE SENSOR PROTEIN NARX-RELATED"/>
    <property type="match status" value="1"/>
</dbReference>
<keyword evidence="9" id="KW-0472">Membrane</keyword>
<evidence type="ECO:0000256" key="8">
    <source>
        <dbReference type="ARBA" id="ARBA00023012"/>
    </source>
</evidence>
<protein>
    <recommendedName>
        <fullName evidence="2">histidine kinase</fullName>
        <ecNumber evidence="2">2.7.13.3</ecNumber>
    </recommendedName>
</protein>
<dbReference type="EMBL" id="BAAAYK010000038">
    <property type="protein sequence ID" value="GAA3357217.1"/>
    <property type="molecule type" value="Genomic_DNA"/>
</dbReference>
<keyword evidence="9" id="KW-1133">Transmembrane helix</keyword>
<evidence type="ECO:0000256" key="5">
    <source>
        <dbReference type="ARBA" id="ARBA00022741"/>
    </source>
</evidence>
<name>A0ABP6RUG4_9PSEU</name>
<evidence type="ECO:0000256" key="9">
    <source>
        <dbReference type="SAM" id="Phobius"/>
    </source>
</evidence>
<keyword evidence="7" id="KW-0067">ATP-binding</keyword>
<keyword evidence="5" id="KW-0547">Nucleotide-binding</keyword>
<evidence type="ECO:0000256" key="2">
    <source>
        <dbReference type="ARBA" id="ARBA00012438"/>
    </source>
</evidence>
<evidence type="ECO:0000313" key="12">
    <source>
        <dbReference type="Proteomes" id="UP001500483"/>
    </source>
</evidence>
<keyword evidence="4" id="KW-0808">Transferase</keyword>
<feature type="transmembrane region" description="Helical" evidence="9">
    <location>
        <begin position="149"/>
        <end position="171"/>
    </location>
</feature>
<accession>A0ABP6RUG4</accession>
<keyword evidence="8" id="KW-0902">Two-component regulatory system</keyword>
<dbReference type="CDD" id="cd16917">
    <property type="entry name" value="HATPase_UhpB-NarQ-NarX-like"/>
    <property type="match status" value="1"/>
</dbReference>
<comment type="catalytic activity">
    <reaction evidence="1">
        <text>ATP + protein L-histidine = ADP + protein N-phospho-L-histidine.</text>
        <dbReference type="EC" id="2.7.13.3"/>
    </reaction>
</comment>
<evidence type="ECO:0000259" key="10">
    <source>
        <dbReference type="Pfam" id="PF07730"/>
    </source>
</evidence>
<keyword evidence="6" id="KW-0418">Kinase</keyword>
<feature type="transmembrane region" description="Helical" evidence="9">
    <location>
        <begin position="85"/>
        <end position="106"/>
    </location>
</feature>
<evidence type="ECO:0000313" key="11">
    <source>
        <dbReference type="EMBL" id="GAA3357217.1"/>
    </source>
</evidence>
<organism evidence="11 12">
    <name type="scientific">Saccharopolyspora gregorii</name>
    <dbReference type="NCBI Taxonomy" id="33914"/>
    <lineage>
        <taxon>Bacteria</taxon>
        <taxon>Bacillati</taxon>
        <taxon>Actinomycetota</taxon>
        <taxon>Actinomycetes</taxon>
        <taxon>Pseudonocardiales</taxon>
        <taxon>Pseudonocardiaceae</taxon>
        <taxon>Saccharopolyspora</taxon>
    </lineage>
</organism>
<dbReference type="Gene3D" id="1.20.5.1930">
    <property type="match status" value="1"/>
</dbReference>
<dbReference type="InterPro" id="IPR036890">
    <property type="entry name" value="HATPase_C_sf"/>
</dbReference>
<evidence type="ECO:0000256" key="4">
    <source>
        <dbReference type="ARBA" id="ARBA00022679"/>
    </source>
</evidence>
<keyword evidence="3" id="KW-0597">Phosphoprotein</keyword>
<dbReference type="Gene3D" id="3.30.565.10">
    <property type="entry name" value="Histidine kinase-like ATPase, C-terminal domain"/>
    <property type="match status" value="1"/>
</dbReference>
<evidence type="ECO:0000256" key="6">
    <source>
        <dbReference type="ARBA" id="ARBA00022777"/>
    </source>
</evidence>
<evidence type="ECO:0000256" key="3">
    <source>
        <dbReference type="ARBA" id="ARBA00022553"/>
    </source>
</evidence>
<dbReference type="InterPro" id="IPR050482">
    <property type="entry name" value="Sensor_HK_TwoCompSys"/>
</dbReference>
<reference evidence="12" key="1">
    <citation type="journal article" date="2019" name="Int. J. Syst. Evol. Microbiol.">
        <title>The Global Catalogue of Microorganisms (GCM) 10K type strain sequencing project: providing services to taxonomists for standard genome sequencing and annotation.</title>
        <authorList>
            <consortium name="The Broad Institute Genomics Platform"/>
            <consortium name="The Broad Institute Genome Sequencing Center for Infectious Disease"/>
            <person name="Wu L."/>
            <person name="Ma J."/>
        </authorList>
    </citation>
    <scope>NUCLEOTIDE SEQUENCE [LARGE SCALE GENOMIC DNA]</scope>
    <source>
        <strain evidence="12">JCM 9687</strain>
    </source>
</reference>
<dbReference type="PANTHER" id="PTHR24421:SF10">
    <property type="entry name" value="NITRATE_NITRITE SENSOR PROTEIN NARQ"/>
    <property type="match status" value="1"/>
</dbReference>
<dbReference type="SUPFAM" id="SSF55874">
    <property type="entry name" value="ATPase domain of HSP90 chaperone/DNA topoisomerase II/histidine kinase"/>
    <property type="match status" value="1"/>
</dbReference>
<dbReference type="Proteomes" id="UP001500483">
    <property type="component" value="Unassembled WGS sequence"/>
</dbReference>
<dbReference type="InterPro" id="IPR011712">
    <property type="entry name" value="Sig_transdc_His_kin_sub3_dim/P"/>
</dbReference>
<feature type="transmembrane region" description="Helical" evidence="9">
    <location>
        <begin position="31"/>
        <end position="51"/>
    </location>
</feature>
<feature type="transmembrane region" description="Helical" evidence="9">
    <location>
        <begin position="436"/>
        <end position="458"/>
    </location>
</feature>
<dbReference type="Pfam" id="PF07730">
    <property type="entry name" value="HisKA_3"/>
    <property type="match status" value="1"/>
</dbReference>
<evidence type="ECO:0000256" key="1">
    <source>
        <dbReference type="ARBA" id="ARBA00000085"/>
    </source>
</evidence>
<feature type="domain" description="Signal transduction histidine kinase subgroup 3 dimerisation and phosphoacceptor" evidence="10">
    <location>
        <begin position="202"/>
        <end position="267"/>
    </location>
</feature>
<dbReference type="RefSeq" id="WP_344926278.1">
    <property type="nucleotide sequence ID" value="NZ_BAAAYK010000038.1"/>
</dbReference>
<proteinExistence type="predicted"/>
<sequence length="466" mass="49008">MPSPRELAARVAAEPRLVREAVRAAPRRVRLAESVCFVLLVAAGLTIQLNMPPELVPAPRPPVPVAVLSALWAAVLVPARRRWPVAVLPALVFGEAVLSMLLLPVLAFSAGRRTRSPALLWTAVLGTVVLGAAYDALLRPAVPMSGADFALTLVGSAVLLGVPAVAGQLLGTRQPLVRLLRERNDYLESVRHLTAEQARSAERADIAGEMHDMLGHRLSLLSLHAGALELSAAKKAPEVSEQAEFVRATAGEALTELRGILGVLRSGAADAGRDDSSGRRADVERLVAESRTAGMAVQLHWHGPDLDEVDPRVRHAVHRIVREALTNAHKHAPGAAVVVEVSAADPVSVRVRNAPVAAPDSPARGLRSGLAGLEERARMLGGTFTGGPGADGGFAVRAELPAHPPAAPPPEAPVRERPPVREAEVLTKPRMVGAGVLLFVLAVPMLLLVCVLVFALMFSSGGVPLP</sequence>
<keyword evidence="9" id="KW-0812">Transmembrane</keyword>
<evidence type="ECO:0000256" key="7">
    <source>
        <dbReference type="ARBA" id="ARBA00022840"/>
    </source>
</evidence>
<feature type="transmembrane region" description="Helical" evidence="9">
    <location>
        <begin position="118"/>
        <end position="137"/>
    </location>
</feature>
<gene>
    <name evidence="11" type="ORF">GCM10020366_24330</name>
</gene>
<dbReference type="EC" id="2.7.13.3" evidence="2"/>
<keyword evidence="12" id="KW-1185">Reference proteome</keyword>
<comment type="caution">
    <text evidence="11">The sequence shown here is derived from an EMBL/GenBank/DDBJ whole genome shotgun (WGS) entry which is preliminary data.</text>
</comment>